<comment type="caution">
    <text evidence="2">The sequence shown here is derived from an EMBL/GenBank/DDBJ whole genome shotgun (WGS) entry which is preliminary data.</text>
</comment>
<feature type="compositionally biased region" description="Polar residues" evidence="1">
    <location>
        <begin position="56"/>
        <end position="76"/>
    </location>
</feature>
<evidence type="ECO:0000313" key="3">
    <source>
        <dbReference type="Proteomes" id="UP001295794"/>
    </source>
</evidence>
<dbReference type="AlphaFoldDB" id="A0AAD2JZK8"/>
<feature type="region of interest" description="Disordered" evidence="1">
    <location>
        <begin position="56"/>
        <end position="95"/>
    </location>
</feature>
<feature type="compositionally biased region" description="Basic and acidic residues" evidence="1">
    <location>
        <begin position="79"/>
        <end position="89"/>
    </location>
</feature>
<accession>A0AAD2JZK8</accession>
<feature type="non-terminal residue" evidence="2">
    <location>
        <position position="222"/>
    </location>
</feature>
<evidence type="ECO:0000313" key="2">
    <source>
        <dbReference type="EMBL" id="CAK5270760.1"/>
    </source>
</evidence>
<sequence length="222" mass="25006">MPAVPPYTSPTDKWDRRLFNKRMLEGYDPAENYFTPRASTSRANPLTRSFYAMQGETSGRTTRPNHTARPQATHPQTDLPHRRGQGDAHRVRHQPQRPLGALARGREEVVYCSLGPVYSFPGRDSVIPATVHAILYTLPWARANLLRDRNFESFLRKLGLGEFPGDLGRTPCIVTDHDYGESDPANEIQHPRQLTRQRCADYLRLDAVIVTGNESIDDDAGG</sequence>
<protein>
    <submittedName>
        <fullName evidence="2">Uncharacterized protein</fullName>
    </submittedName>
</protein>
<proteinExistence type="predicted"/>
<evidence type="ECO:0000256" key="1">
    <source>
        <dbReference type="SAM" id="MobiDB-lite"/>
    </source>
</evidence>
<name>A0AAD2JZK8_9AGAR</name>
<reference evidence="2" key="1">
    <citation type="submission" date="2023-11" db="EMBL/GenBank/DDBJ databases">
        <authorList>
            <person name="De Vega J J."/>
            <person name="De Vega J J."/>
        </authorList>
    </citation>
    <scope>NUCLEOTIDE SEQUENCE</scope>
</reference>
<dbReference type="EMBL" id="CAVNYO010000169">
    <property type="protein sequence ID" value="CAK5270760.1"/>
    <property type="molecule type" value="Genomic_DNA"/>
</dbReference>
<gene>
    <name evidence="2" type="ORF">MYCIT1_LOCUS15441</name>
</gene>
<organism evidence="2 3">
    <name type="scientific">Mycena citricolor</name>
    <dbReference type="NCBI Taxonomy" id="2018698"/>
    <lineage>
        <taxon>Eukaryota</taxon>
        <taxon>Fungi</taxon>
        <taxon>Dikarya</taxon>
        <taxon>Basidiomycota</taxon>
        <taxon>Agaricomycotina</taxon>
        <taxon>Agaricomycetes</taxon>
        <taxon>Agaricomycetidae</taxon>
        <taxon>Agaricales</taxon>
        <taxon>Marasmiineae</taxon>
        <taxon>Mycenaceae</taxon>
        <taxon>Mycena</taxon>
    </lineage>
</organism>
<keyword evidence="3" id="KW-1185">Reference proteome</keyword>
<dbReference type="Proteomes" id="UP001295794">
    <property type="component" value="Unassembled WGS sequence"/>
</dbReference>